<dbReference type="EMBL" id="JAFBMS010000033">
    <property type="protein sequence ID" value="KAG9341715.1"/>
    <property type="molecule type" value="Genomic_DNA"/>
</dbReference>
<comment type="caution">
    <text evidence="2">The sequence shown here is derived from an EMBL/GenBank/DDBJ whole genome shotgun (WGS) entry which is preliminary data.</text>
</comment>
<proteinExistence type="predicted"/>
<gene>
    <name evidence="2" type="ORF">JZ751_018779</name>
</gene>
<keyword evidence="3" id="KW-1185">Reference proteome</keyword>
<feature type="region of interest" description="Disordered" evidence="1">
    <location>
        <begin position="113"/>
        <end position="132"/>
    </location>
</feature>
<dbReference type="AlphaFoldDB" id="A0A8T2NMX0"/>
<accession>A0A8T2NMX0</accession>
<sequence length="132" mass="14273">MALTVQLWSGQVGVCSGPRSAGFGQGVWGQLVYPRLWSPCLLIGHAIRAHLWALRQVAPSSVCTDKISKPGQGPIMHPLPSSQPVTPPSYSPSPPKTCWLFWACAWKLSPKLPSPQKLCYSTGKPSQLSPKV</sequence>
<evidence type="ECO:0000313" key="3">
    <source>
        <dbReference type="Proteomes" id="UP000824540"/>
    </source>
</evidence>
<dbReference type="Proteomes" id="UP000824540">
    <property type="component" value="Unassembled WGS sequence"/>
</dbReference>
<feature type="compositionally biased region" description="Polar residues" evidence="1">
    <location>
        <begin position="123"/>
        <end position="132"/>
    </location>
</feature>
<feature type="region of interest" description="Disordered" evidence="1">
    <location>
        <begin position="71"/>
        <end position="90"/>
    </location>
</feature>
<organism evidence="2 3">
    <name type="scientific">Albula glossodonta</name>
    <name type="common">roundjaw bonefish</name>
    <dbReference type="NCBI Taxonomy" id="121402"/>
    <lineage>
        <taxon>Eukaryota</taxon>
        <taxon>Metazoa</taxon>
        <taxon>Chordata</taxon>
        <taxon>Craniata</taxon>
        <taxon>Vertebrata</taxon>
        <taxon>Euteleostomi</taxon>
        <taxon>Actinopterygii</taxon>
        <taxon>Neopterygii</taxon>
        <taxon>Teleostei</taxon>
        <taxon>Albuliformes</taxon>
        <taxon>Albulidae</taxon>
        <taxon>Albula</taxon>
    </lineage>
</organism>
<name>A0A8T2NMX0_9TELE</name>
<protein>
    <submittedName>
        <fullName evidence="2">Uncharacterized protein</fullName>
    </submittedName>
</protein>
<reference evidence="2" key="1">
    <citation type="thesis" date="2021" institute="BYU ScholarsArchive" country="Provo, UT, USA">
        <title>Applications of and Algorithms for Genome Assembly and Genomic Analyses with an Emphasis on Marine Teleosts.</title>
        <authorList>
            <person name="Pickett B.D."/>
        </authorList>
    </citation>
    <scope>NUCLEOTIDE SEQUENCE</scope>
    <source>
        <strain evidence="2">HI-2016</strain>
    </source>
</reference>
<evidence type="ECO:0000313" key="2">
    <source>
        <dbReference type="EMBL" id="KAG9341715.1"/>
    </source>
</evidence>
<evidence type="ECO:0000256" key="1">
    <source>
        <dbReference type="SAM" id="MobiDB-lite"/>
    </source>
</evidence>